<dbReference type="InParanoid" id="A0A167MV64"/>
<evidence type="ECO:0008006" key="7">
    <source>
        <dbReference type="Google" id="ProtNLM"/>
    </source>
</evidence>
<evidence type="ECO:0000256" key="4">
    <source>
        <dbReference type="SAM" id="Phobius"/>
    </source>
</evidence>
<keyword evidence="4" id="KW-1133">Transmembrane helix</keyword>
<dbReference type="AlphaFoldDB" id="A0A167MV64"/>
<dbReference type="Pfam" id="PF24681">
    <property type="entry name" value="Kelch_KLHDC2_KLHL20_DRC7"/>
    <property type="match status" value="1"/>
</dbReference>
<keyword evidence="2" id="KW-0677">Repeat</keyword>
<sequence>MEVNRNIRWTSTGRVLYITLGLSYLQLSLAQTFYRPLPRWAAGCGLIPGTLYCYGGEESPGRRLNSLLALNLKKPWSITAPEWREVPFKTGDTSDDVLIKQPGNLLTEPIPMSYFDASSLPDGYRIVTNGGSTVDAAGLGLRTLIYDTKTNQWSAPMYGKAVKSIGRRRKQHTSTIDAHGHIWMWGGTSDNTTSIGPTVYYDSWVMVDSNTWTYSYPIPQNAPPLPRIDHSATLINGNQILIMGGMTYARNVTDPDGNFALNPVSMGTLLVYDIVSSRWSNISAGGNIPAPRRGHSAVLSSDGLRVILFGGGRPLLGSKLDSDEVFNDVFILELDTMRWTAPFIGGVPPTPRKYHKDDLMLIVFGLDVSGKGSSDTGILSIAAGSWITQYTPNNLLSAGGSDGSGLNGQGRPIGPYGSYANHYSNIKAGIVAGIICAIVIMMCGSSVVLFGMYLYRRKKTYNENASSNAIDPETYGHVKYALPNEIKSSSILHPRSPQLTQDNYDKPNEQSLS</sequence>
<keyword evidence="6" id="KW-1185">Reference proteome</keyword>
<keyword evidence="4" id="KW-0472">Membrane</keyword>
<reference evidence="6" key="1">
    <citation type="submission" date="2015-06" db="EMBL/GenBank/DDBJ databases">
        <title>Expansion of signal transduction pathways in fungi by whole-genome duplication.</title>
        <authorList>
            <consortium name="DOE Joint Genome Institute"/>
            <person name="Corrochano L.M."/>
            <person name="Kuo A."/>
            <person name="Marcet-Houben M."/>
            <person name="Polaino S."/>
            <person name="Salamov A."/>
            <person name="Villalobos J.M."/>
            <person name="Alvarez M.I."/>
            <person name="Avalos J."/>
            <person name="Benito E.P."/>
            <person name="Benoit I."/>
            <person name="Burger G."/>
            <person name="Camino L.P."/>
            <person name="Canovas D."/>
            <person name="Cerda-Olmedo E."/>
            <person name="Cheng J.-F."/>
            <person name="Dominguez A."/>
            <person name="Elias M."/>
            <person name="Eslava A.P."/>
            <person name="Glaser F."/>
            <person name="Grimwood J."/>
            <person name="Gutierrez G."/>
            <person name="Heitman J."/>
            <person name="Henrissat B."/>
            <person name="Iturriaga E.A."/>
            <person name="Lang B.F."/>
            <person name="Lavin J.L."/>
            <person name="Lee S."/>
            <person name="Li W."/>
            <person name="Lindquist E."/>
            <person name="Lopez-Garcia S."/>
            <person name="Luque E.M."/>
            <person name="Marcos A.T."/>
            <person name="Martin J."/>
            <person name="McCluskey K."/>
            <person name="Medina H.R."/>
            <person name="Miralles-Duran A."/>
            <person name="Miyazaki A."/>
            <person name="Munoz-Torres E."/>
            <person name="Oguiza J.A."/>
            <person name="Ohm R."/>
            <person name="Olmedo M."/>
            <person name="Orejas M."/>
            <person name="Ortiz-Castellanos L."/>
            <person name="Pisabarro A.G."/>
            <person name="Rodriguez-Romero J."/>
            <person name="Ruiz-Herrera J."/>
            <person name="Ruiz-Vazquez R."/>
            <person name="Sanz C."/>
            <person name="Schackwitz W."/>
            <person name="Schmutz J."/>
            <person name="Shahriari M."/>
            <person name="Shelest E."/>
            <person name="Silva-Franco F."/>
            <person name="Soanes D."/>
            <person name="Syed K."/>
            <person name="Tagua V.G."/>
            <person name="Talbot N.J."/>
            <person name="Thon M."/>
            <person name="De vries R.P."/>
            <person name="Wiebenga A."/>
            <person name="Yadav J.S."/>
            <person name="Braun E.L."/>
            <person name="Baker S."/>
            <person name="Garre V."/>
            <person name="Horwitz B."/>
            <person name="Torres-Martinez S."/>
            <person name="Idnurm A."/>
            <person name="Herrera-Estrella A."/>
            <person name="Gabaldon T."/>
            <person name="Grigoriev I.V."/>
        </authorList>
    </citation>
    <scope>NUCLEOTIDE SEQUENCE [LARGE SCALE GENOMIC DNA]</scope>
    <source>
        <strain evidence="6">NRRL 1555(-)</strain>
    </source>
</reference>
<dbReference type="Gene3D" id="2.120.10.80">
    <property type="entry name" value="Kelch-type beta propeller"/>
    <property type="match status" value="2"/>
</dbReference>
<evidence type="ECO:0000256" key="2">
    <source>
        <dbReference type="ARBA" id="ARBA00022737"/>
    </source>
</evidence>
<protein>
    <recommendedName>
        <fullName evidence="7">Galactose oxidase</fullName>
    </recommendedName>
</protein>
<dbReference type="PANTHER" id="PTHR46093:SF18">
    <property type="entry name" value="FIBRONECTIN TYPE-III DOMAIN-CONTAINING PROTEIN"/>
    <property type="match status" value="1"/>
</dbReference>
<dbReference type="SUPFAM" id="SSF117281">
    <property type="entry name" value="Kelch motif"/>
    <property type="match status" value="1"/>
</dbReference>
<evidence type="ECO:0000256" key="1">
    <source>
        <dbReference type="ARBA" id="ARBA00022441"/>
    </source>
</evidence>
<keyword evidence="1" id="KW-0880">Kelch repeat</keyword>
<dbReference type="GeneID" id="28992150"/>
<dbReference type="RefSeq" id="XP_018292159.1">
    <property type="nucleotide sequence ID" value="XM_018431244.1"/>
</dbReference>
<organism evidence="5 6">
    <name type="scientific">Phycomyces blakesleeanus (strain ATCC 8743b / DSM 1359 / FGSC 10004 / NBRC 33097 / NRRL 1555)</name>
    <dbReference type="NCBI Taxonomy" id="763407"/>
    <lineage>
        <taxon>Eukaryota</taxon>
        <taxon>Fungi</taxon>
        <taxon>Fungi incertae sedis</taxon>
        <taxon>Mucoromycota</taxon>
        <taxon>Mucoromycotina</taxon>
        <taxon>Mucoromycetes</taxon>
        <taxon>Mucorales</taxon>
        <taxon>Phycomycetaceae</taxon>
        <taxon>Phycomyces</taxon>
    </lineage>
</organism>
<feature type="compositionally biased region" description="Polar residues" evidence="3">
    <location>
        <begin position="491"/>
        <end position="502"/>
    </location>
</feature>
<dbReference type="InterPro" id="IPR015915">
    <property type="entry name" value="Kelch-typ_b-propeller"/>
</dbReference>
<dbReference type="Proteomes" id="UP000077315">
    <property type="component" value="Unassembled WGS sequence"/>
</dbReference>
<dbReference type="EMBL" id="KV440979">
    <property type="protein sequence ID" value="OAD74119.1"/>
    <property type="molecule type" value="Genomic_DNA"/>
</dbReference>
<dbReference type="PANTHER" id="PTHR46093">
    <property type="entry name" value="ACYL-COA-BINDING DOMAIN-CONTAINING PROTEIN 5"/>
    <property type="match status" value="1"/>
</dbReference>
<name>A0A167MV64_PHYB8</name>
<evidence type="ECO:0000313" key="6">
    <source>
        <dbReference type="Proteomes" id="UP000077315"/>
    </source>
</evidence>
<feature type="compositionally biased region" description="Basic and acidic residues" evidence="3">
    <location>
        <begin position="503"/>
        <end position="513"/>
    </location>
</feature>
<evidence type="ECO:0000256" key="3">
    <source>
        <dbReference type="SAM" id="MobiDB-lite"/>
    </source>
</evidence>
<dbReference type="OrthoDB" id="432528at2759"/>
<keyword evidence="4" id="KW-0812">Transmembrane</keyword>
<proteinExistence type="predicted"/>
<dbReference type="STRING" id="763407.A0A167MV64"/>
<feature type="region of interest" description="Disordered" evidence="3">
    <location>
        <begin position="491"/>
        <end position="513"/>
    </location>
</feature>
<feature type="transmembrane region" description="Helical" evidence="4">
    <location>
        <begin position="430"/>
        <end position="455"/>
    </location>
</feature>
<gene>
    <name evidence="5" type="ORF">PHYBLDRAFT_144575</name>
</gene>
<accession>A0A167MV64</accession>
<evidence type="ECO:0000313" key="5">
    <source>
        <dbReference type="EMBL" id="OAD74119.1"/>
    </source>
</evidence>
<dbReference type="VEuPathDB" id="FungiDB:PHYBLDRAFT_144575"/>